<evidence type="ECO:0000256" key="6">
    <source>
        <dbReference type="SAM" id="Phobius"/>
    </source>
</evidence>
<dbReference type="Pfam" id="PF02133">
    <property type="entry name" value="Transp_cyt_pur"/>
    <property type="match status" value="1"/>
</dbReference>
<keyword evidence="3 6" id="KW-0812">Transmembrane</keyword>
<name>A0A1V5SKL7_9BACT</name>
<dbReference type="EMBL" id="MWBQ01000178">
    <property type="protein sequence ID" value="OQA55090.1"/>
    <property type="molecule type" value="Genomic_DNA"/>
</dbReference>
<comment type="subcellular location">
    <subcellularLocation>
        <location evidence="1">Membrane</location>
        <topology evidence="1">Multi-pass membrane protein</topology>
    </subcellularLocation>
</comment>
<feature type="transmembrane region" description="Helical" evidence="6">
    <location>
        <begin position="150"/>
        <end position="168"/>
    </location>
</feature>
<comment type="caution">
    <text evidence="7">The sequence shown here is derived from an EMBL/GenBank/DDBJ whole genome shotgun (WGS) entry which is preliminary data.</text>
</comment>
<feature type="transmembrane region" description="Helical" evidence="6">
    <location>
        <begin position="123"/>
        <end position="144"/>
    </location>
</feature>
<keyword evidence="4 6" id="KW-1133">Transmembrane helix</keyword>
<sequence length="180" mass="19181">MLFMGSVMALLAGTYDITQVMSALGAPVLGLIILILATWTTNTINAYSAGIALTNLFQLPDSKRALATAVAGILGTVLAVAGIMNYFLNFLTILTSTIPPVAGVMIADYWVKKKGDPSKWFRYPGANWVGILSWLIGALVGIYLKIGIAPINAIIVSFVVYLVLISVVKQPQPVPSKKKA</sequence>
<dbReference type="PANTHER" id="PTHR30569">
    <property type="entry name" value="CYTOSINE TRANSPORTER CODB"/>
    <property type="match status" value="1"/>
</dbReference>
<dbReference type="InterPro" id="IPR001248">
    <property type="entry name" value="Pur-cyt_permease"/>
</dbReference>
<organism evidence="7">
    <name type="scientific">Candidatus Atribacter allofermentans</name>
    <dbReference type="NCBI Taxonomy" id="1852833"/>
    <lineage>
        <taxon>Bacteria</taxon>
        <taxon>Pseudomonadati</taxon>
        <taxon>Atribacterota</taxon>
        <taxon>Atribacteria</taxon>
        <taxon>Atribacterales</taxon>
        <taxon>Atribacteraceae</taxon>
        <taxon>Atribacter</taxon>
    </lineage>
</organism>
<accession>A0A1V5SKL7</accession>
<feature type="transmembrane region" description="Helical" evidence="6">
    <location>
        <begin position="90"/>
        <end position="111"/>
    </location>
</feature>
<evidence type="ECO:0000256" key="5">
    <source>
        <dbReference type="ARBA" id="ARBA00023136"/>
    </source>
</evidence>
<dbReference type="InterPro" id="IPR030191">
    <property type="entry name" value="CodB"/>
</dbReference>
<evidence type="ECO:0000256" key="3">
    <source>
        <dbReference type="ARBA" id="ARBA00022692"/>
    </source>
</evidence>
<comment type="similarity">
    <text evidence="2">Belongs to the purine-cytosine permease (2.A.39) family.</text>
</comment>
<evidence type="ECO:0000256" key="2">
    <source>
        <dbReference type="ARBA" id="ARBA00008974"/>
    </source>
</evidence>
<proteinExistence type="inferred from homology"/>
<reference evidence="7" key="1">
    <citation type="submission" date="2017-02" db="EMBL/GenBank/DDBJ databases">
        <title>Delving into the versatile metabolic prowess of the omnipresent phylum Bacteroidetes.</title>
        <authorList>
            <person name="Nobu M.K."/>
            <person name="Mei R."/>
            <person name="Narihiro T."/>
            <person name="Kuroda K."/>
            <person name="Liu W.-T."/>
        </authorList>
    </citation>
    <scope>NUCLEOTIDE SEQUENCE</scope>
    <source>
        <strain evidence="7">ADurb.Bin276</strain>
    </source>
</reference>
<protein>
    <submittedName>
        <fullName evidence="7">Cytosine permease</fullName>
    </submittedName>
</protein>
<keyword evidence="5 6" id="KW-0472">Membrane</keyword>
<feature type="transmembrane region" description="Helical" evidence="6">
    <location>
        <begin position="65"/>
        <end position="84"/>
    </location>
</feature>
<dbReference type="Proteomes" id="UP000485569">
    <property type="component" value="Unassembled WGS sequence"/>
</dbReference>
<dbReference type="GO" id="GO:0005886">
    <property type="term" value="C:plasma membrane"/>
    <property type="evidence" value="ECO:0007669"/>
    <property type="project" value="TreeGrafter"/>
</dbReference>
<dbReference type="AlphaFoldDB" id="A0A1V5SKL7"/>
<gene>
    <name evidence="7" type="primary">codB_2</name>
    <name evidence="7" type="ORF">BWY41_01772</name>
</gene>
<evidence type="ECO:0000256" key="4">
    <source>
        <dbReference type="ARBA" id="ARBA00022989"/>
    </source>
</evidence>
<evidence type="ECO:0000256" key="1">
    <source>
        <dbReference type="ARBA" id="ARBA00004141"/>
    </source>
</evidence>
<dbReference type="PANTHER" id="PTHR30569:SF0">
    <property type="entry name" value="CYTOSINE PERMEASE"/>
    <property type="match status" value="1"/>
</dbReference>
<dbReference type="Gene3D" id="1.10.4160.10">
    <property type="entry name" value="Hydantoin permease"/>
    <property type="match status" value="1"/>
</dbReference>
<evidence type="ECO:0000313" key="7">
    <source>
        <dbReference type="EMBL" id="OQA55090.1"/>
    </source>
</evidence>
<dbReference type="GO" id="GO:0015209">
    <property type="term" value="F:cytosine transmembrane transporter activity"/>
    <property type="evidence" value="ECO:0007669"/>
    <property type="project" value="InterPro"/>
</dbReference>